<feature type="region of interest" description="Disordered" evidence="1">
    <location>
        <begin position="146"/>
        <end position="170"/>
    </location>
</feature>
<accession>A0ABQ6T4X1</accession>
<keyword evidence="4" id="KW-1185">Reference proteome</keyword>
<feature type="compositionally biased region" description="Low complexity" evidence="1">
    <location>
        <begin position="146"/>
        <end position="164"/>
    </location>
</feature>
<name>A0ABQ6T4X1_9GAMM</name>
<dbReference type="RefSeq" id="WP_108767867.1">
    <property type="nucleotide sequence ID" value="NZ_DAIMWC010000407.1"/>
</dbReference>
<gene>
    <name evidence="3" type="ORF">FJU31_02090</name>
</gene>
<proteinExistence type="predicted"/>
<evidence type="ECO:0000313" key="4">
    <source>
        <dbReference type="Proteomes" id="UP000326367"/>
    </source>
</evidence>
<keyword evidence="2" id="KW-0732">Signal</keyword>
<sequence length="170" mass="17824">MLRSASAAVLALALVPVAHAAVDCSVNTSASPLPLPATAIAPVADELYIRGTQLGMSSGVLGSSYDPSQSLDQVLQRLRIDGCQNIAKAIPSAPAVKPNDPAAYKPQTEFDNTPWRFDMSQNGKRMTAEEFDAWMKARGVRVVKARPAPAAAAAPATTEAPAETKPGEKK</sequence>
<evidence type="ECO:0000256" key="1">
    <source>
        <dbReference type="SAM" id="MobiDB-lite"/>
    </source>
</evidence>
<reference evidence="3 4" key="1">
    <citation type="journal article" date="2020" name="Antonie Van Leeuwenhoek">
        <title>Stenotrophomonas cyclobalanopsidis sp. nov., isolated from the leaf spot disease of Cyclobalanopsis patelliformis.</title>
        <authorList>
            <person name="Bian D.R."/>
            <person name="Xue H."/>
            <person name="Piao C.G."/>
            <person name="Li Y."/>
        </authorList>
    </citation>
    <scope>NUCLEOTIDE SEQUENCE [LARGE SCALE GENOMIC DNA]</scope>
    <source>
        <strain evidence="3 4">TPQG1-4</strain>
    </source>
</reference>
<evidence type="ECO:0000313" key="3">
    <source>
        <dbReference type="EMBL" id="KAA9003672.1"/>
    </source>
</evidence>
<evidence type="ECO:0008006" key="5">
    <source>
        <dbReference type="Google" id="ProtNLM"/>
    </source>
</evidence>
<dbReference type="Proteomes" id="UP000326367">
    <property type="component" value="Unassembled WGS sequence"/>
</dbReference>
<dbReference type="EMBL" id="VYKI01000002">
    <property type="protein sequence ID" value="KAA9003672.1"/>
    <property type="molecule type" value="Genomic_DNA"/>
</dbReference>
<comment type="caution">
    <text evidence="3">The sequence shown here is derived from an EMBL/GenBank/DDBJ whole genome shotgun (WGS) entry which is preliminary data.</text>
</comment>
<protein>
    <recommendedName>
        <fullName evidence="5">Secreted protein</fullName>
    </recommendedName>
</protein>
<feature type="signal peptide" evidence="2">
    <location>
        <begin position="1"/>
        <end position="20"/>
    </location>
</feature>
<evidence type="ECO:0000256" key="2">
    <source>
        <dbReference type="SAM" id="SignalP"/>
    </source>
</evidence>
<organism evidence="3 4">
    <name type="scientific">Stenotrophomonas cyclobalanopsidis</name>
    <dbReference type="NCBI Taxonomy" id="2771362"/>
    <lineage>
        <taxon>Bacteria</taxon>
        <taxon>Pseudomonadati</taxon>
        <taxon>Pseudomonadota</taxon>
        <taxon>Gammaproteobacteria</taxon>
        <taxon>Lysobacterales</taxon>
        <taxon>Lysobacteraceae</taxon>
        <taxon>Stenotrophomonas</taxon>
    </lineage>
</organism>
<feature type="chain" id="PRO_5045086040" description="Secreted protein" evidence="2">
    <location>
        <begin position="21"/>
        <end position="170"/>
    </location>
</feature>